<feature type="signal peptide" evidence="1">
    <location>
        <begin position="1"/>
        <end position="26"/>
    </location>
</feature>
<protein>
    <submittedName>
        <fullName evidence="2">OmpA</fullName>
    </submittedName>
</protein>
<dbReference type="eggNOG" id="COG2885">
    <property type="taxonomic scope" value="Bacteria"/>
</dbReference>
<comment type="caution">
    <text evidence="2">The sequence shown here is derived from an EMBL/GenBank/DDBJ whole genome shotgun (WGS) entry which is preliminary data.</text>
</comment>
<evidence type="ECO:0000313" key="3">
    <source>
        <dbReference type="Proteomes" id="UP000018842"/>
    </source>
</evidence>
<accession>W4PNB3</accession>
<sequence length="136" mass="15227">MKLVYKLYVCLLVLLLIGTAALKAQNADQDTRQRKPKRAWEIGAGGMLINWDRVSVTGFQSTPDQYLYHLKVKHLLGGANLYIARELNRWFYLDLQGTAGFAGKEEGTSNDSKNNYTLMGGLGLQWRLSPCSGRST</sequence>
<dbReference type="EMBL" id="BAIR01000073">
    <property type="protein sequence ID" value="GAE20604.1"/>
    <property type="molecule type" value="Genomic_DNA"/>
</dbReference>
<name>W4PNB3_9BACE</name>
<dbReference type="AlphaFoldDB" id="W4PNB3"/>
<organism evidence="2 3">
    <name type="scientific">Bacteroides pyogenes DSM 20611 = JCM 6294</name>
    <dbReference type="NCBI Taxonomy" id="1121100"/>
    <lineage>
        <taxon>Bacteria</taxon>
        <taxon>Pseudomonadati</taxon>
        <taxon>Bacteroidota</taxon>
        <taxon>Bacteroidia</taxon>
        <taxon>Bacteroidales</taxon>
        <taxon>Bacteroidaceae</taxon>
        <taxon>Bacteroides</taxon>
    </lineage>
</organism>
<proteinExistence type="predicted"/>
<evidence type="ECO:0000256" key="1">
    <source>
        <dbReference type="SAM" id="SignalP"/>
    </source>
</evidence>
<dbReference type="Proteomes" id="UP000018842">
    <property type="component" value="Unassembled WGS sequence"/>
</dbReference>
<evidence type="ECO:0000313" key="2">
    <source>
        <dbReference type="EMBL" id="GAE20604.1"/>
    </source>
</evidence>
<feature type="chain" id="PRO_5004847602" evidence="1">
    <location>
        <begin position="27"/>
        <end position="136"/>
    </location>
</feature>
<gene>
    <name evidence="2" type="ORF">JCM6294_3844</name>
</gene>
<reference evidence="3" key="1">
    <citation type="journal article" date="2014" name="Genome">
        <title>Draft Genome Sequences of Three Strains of Bacteroides pyogenes Isolated from a Cat and Swine.</title>
        <authorList>
            <person name="Sakamoto M."/>
            <person name="Oshima K."/>
            <person name="Suda W."/>
            <person name="Kitamura K."/>
            <person name="Iida T."/>
            <person name="Hattori M."/>
            <person name="Ohkuma M."/>
        </authorList>
    </citation>
    <scope>NUCLEOTIDE SEQUENCE [LARGE SCALE GENOMIC DNA]</scope>
    <source>
        <strain evidence="3">JCM 6294</strain>
    </source>
</reference>
<keyword evidence="1" id="KW-0732">Signal</keyword>